<evidence type="ECO:0000259" key="3">
    <source>
        <dbReference type="PROSITE" id="PS50043"/>
    </source>
</evidence>
<feature type="domain" description="Response regulatory" evidence="4">
    <location>
        <begin position="8"/>
        <end position="123"/>
    </location>
</feature>
<dbReference type="InterPro" id="IPR000792">
    <property type="entry name" value="Tscrpt_reg_LuxR_C"/>
</dbReference>
<name>A0A437U7K0_9FLAO</name>
<accession>A0A437U7K0</accession>
<protein>
    <submittedName>
        <fullName evidence="5">DNA-binding response regulator</fullName>
    </submittedName>
</protein>
<dbReference type="SUPFAM" id="SSF52172">
    <property type="entry name" value="CheY-like"/>
    <property type="match status" value="1"/>
</dbReference>
<dbReference type="SUPFAM" id="SSF46894">
    <property type="entry name" value="C-terminal effector domain of the bipartite response regulators"/>
    <property type="match status" value="1"/>
</dbReference>
<evidence type="ECO:0000313" key="6">
    <source>
        <dbReference type="Proteomes" id="UP000288951"/>
    </source>
</evidence>
<dbReference type="Proteomes" id="UP000288951">
    <property type="component" value="Unassembled WGS sequence"/>
</dbReference>
<dbReference type="PROSITE" id="PS50043">
    <property type="entry name" value="HTH_LUXR_2"/>
    <property type="match status" value="1"/>
</dbReference>
<evidence type="ECO:0000256" key="2">
    <source>
        <dbReference type="PROSITE-ProRule" id="PRU00169"/>
    </source>
</evidence>
<keyword evidence="6" id="KW-1185">Reference proteome</keyword>
<dbReference type="Pfam" id="PF00196">
    <property type="entry name" value="GerE"/>
    <property type="match status" value="1"/>
</dbReference>
<dbReference type="GO" id="GO:0000160">
    <property type="term" value="P:phosphorelay signal transduction system"/>
    <property type="evidence" value="ECO:0007669"/>
    <property type="project" value="InterPro"/>
</dbReference>
<dbReference type="PRINTS" id="PR00038">
    <property type="entry name" value="HTHLUXR"/>
</dbReference>
<proteinExistence type="predicted"/>
<dbReference type="EMBL" id="RQSM01000004">
    <property type="protein sequence ID" value="RVU89610.1"/>
    <property type="molecule type" value="Genomic_DNA"/>
</dbReference>
<dbReference type="InterPro" id="IPR016032">
    <property type="entry name" value="Sig_transdc_resp-reg_C-effctor"/>
</dbReference>
<dbReference type="GO" id="GO:0003677">
    <property type="term" value="F:DNA binding"/>
    <property type="evidence" value="ECO:0007669"/>
    <property type="project" value="UniProtKB-KW"/>
</dbReference>
<dbReference type="InterPro" id="IPR001789">
    <property type="entry name" value="Sig_transdc_resp-reg_receiver"/>
</dbReference>
<dbReference type="Gene3D" id="3.40.50.2300">
    <property type="match status" value="1"/>
</dbReference>
<dbReference type="SMART" id="SM00448">
    <property type="entry name" value="REC"/>
    <property type="match status" value="1"/>
</dbReference>
<evidence type="ECO:0000259" key="4">
    <source>
        <dbReference type="PROSITE" id="PS50110"/>
    </source>
</evidence>
<keyword evidence="1 5" id="KW-0238">DNA-binding</keyword>
<dbReference type="Pfam" id="PF00072">
    <property type="entry name" value="Response_reg"/>
    <property type="match status" value="1"/>
</dbReference>
<dbReference type="CDD" id="cd06170">
    <property type="entry name" value="LuxR_C_like"/>
    <property type="match status" value="1"/>
</dbReference>
<dbReference type="InterPro" id="IPR051015">
    <property type="entry name" value="EvgA-like"/>
</dbReference>
<dbReference type="PANTHER" id="PTHR45566:SF2">
    <property type="entry name" value="NARL SUBFAMILY"/>
    <property type="match status" value="1"/>
</dbReference>
<organism evidence="5 6">
    <name type="scientific">Flavobacterium columnare</name>
    <dbReference type="NCBI Taxonomy" id="996"/>
    <lineage>
        <taxon>Bacteria</taxon>
        <taxon>Pseudomonadati</taxon>
        <taxon>Bacteroidota</taxon>
        <taxon>Flavobacteriia</taxon>
        <taxon>Flavobacteriales</taxon>
        <taxon>Flavobacteriaceae</taxon>
        <taxon>Flavobacterium</taxon>
    </lineage>
</organism>
<keyword evidence="2" id="KW-0597">Phosphoprotein</keyword>
<evidence type="ECO:0000256" key="1">
    <source>
        <dbReference type="ARBA" id="ARBA00023125"/>
    </source>
</evidence>
<dbReference type="PROSITE" id="PS50110">
    <property type="entry name" value="RESPONSE_REGULATORY"/>
    <property type="match status" value="1"/>
</dbReference>
<reference evidence="5" key="1">
    <citation type="submission" date="2018-12" db="EMBL/GenBank/DDBJ databases">
        <title>Draft genome sequence of Flaovobacterium columnare ARS1 isolated from channel catfish in Alabama.</title>
        <authorList>
            <person name="Cai W."/>
            <person name="Arias C."/>
        </authorList>
    </citation>
    <scope>NUCLEOTIDE SEQUENCE [LARGE SCALE GENOMIC DNA]</scope>
    <source>
        <strain evidence="5">ARS1</strain>
    </source>
</reference>
<gene>
    <name evidence="5" type="ORF">EH230_12560</name>
</gene>
<dbReference type="AlphaFoldDB" id="A0A437U7K0"/>
<dbReference type="PANTHER" id="PTHR45566">
    <property type="entry name" value="HTH-TYPE TRANSCRIPTIONAL REGULATOR YHJB-RELATED"/>
    <property type="match status" value="1"/>
</dbReference>
<dbReference type="InterPro" id="IPR011006">
    <property type="entry name" value="CheY-like_superfamily"/>
</dbReference>
<feature type="domain" description="HTH luxR-type" evidence="3">
    <location>
        <begin position="137"/>
        <end position="203"/>
    </location>
</feature>
<dbReference type="OrthoDB" id="1013073at2"/>
<dbReference type="RefSeq" id="WP_127823757.1">
    <property type="nucleotide sequence ID" value="NZ_RQSM01000004.1"/>
</dbReference>
<comment type="caution">
    <text evidence="5">The sequence shown here is derived from an EMBL/GenBank/DDBJ whole genome shotgun (WGS) entry which is preliminary data.</text>
</comment>
<feature type="modified residue" description="4-aspartylphosphate" evidence="2">
    <location>
        <position position="59"/>
    </location>
</feature>
<dbReference type="GO" id="GO:0006355">
    <property type="term" value="P:regulation of DNA-templated transcription"/>
    <property type="evidence" value="ECO:0007669"/>
    <property type="project" value="InterPro"/>
</dbReference>
<evidence type="ECO:0000313" key="5">
    <source>
        <dbReference type="EMBL" id="RVU89610.1"/>
    </source>
</evidence>
<sequence length="206" mass="23451">MNIKGEKKVLIADDHAVVCRGIEVLVTPAFEKATFSYANSIQQVLDTIERNQYDVLLLDVNYADGNLTQKISEIRQKSAQAKIIVFTSGLSFKEFNVLKKEVNAILTKQSEASAFIHILETVFNAGGFVSSPLNEEKVKRLETLTERELDILECMLSGMGNKEMVYHLDIKESTISTLRKRILGKLDLNNNVELFYRKYFVEFCFL</sequence>
<dbReference type="SMART" id="SM00421">
    <property type="entry name" value="HTH_LUXR"/>
    <property type="match status" value="1"/>
</dbReference>